<gene>
    <name evidence="2" type="ORF">HNP84_006111</name>
</gene>
<accession>A0A840P4Y4</accession>
<dbReference type="SUPFAM" id="SSF53137">
    <property type="entry name" value="Translational machinery components"/>
    <property type="match status" value="1"/>
</dbReference>
<dbReference type="InterPro" id="IPR040701">
    <property type="entry name" value="Bact_RF_family2"/>
</dbReference>
<evidence type="ECO:0008006" key="4">
    <source>
        <dbReference type="Google" id="ProtNLM"/>
    </source>
</evidence>
<dbReference type="Gene3D" id="3.30.1330.30">
    <property type="match status" value="1"/>
</dbReference>
<dbReference type="EMBL" id="JACHGN010000014">
    <property type="protein sequence ID" value="MBB5136364.1"/>
    <property type="molecule type" value="Genomic_DNA"/>
</dbReference>
<dbReference type="InterPro" id="IPR029064">
    <property type="entry name" value="Ribosomal_eL30-like_sf"/>
</dbReference>
<evidence type="ECO:0000313" key="3">
    <source>
        <dbReference type="Proteomes" id="UP000578449"/>
    </source>
</evidence>
<protein>
    <recommendedName>
        <fullName evidence="4">Peptide chain release factor 1</fullName>
    </recommendedName>
</protein>
<comment type="caution">
    <text evidence="2">The sequence shown here is derived from an EMBL/GenBank/DDBJ whole genome shotgun (WGS) entry which is preliminary data.</text>
</comment>
<evidence type="ECO:0000256" key="1">
    <source>
        <dbReference type="SAM" id="MobiDB-lite"/>
    </source>
</evidence>
<feature type="region of interest" description="Disordered" evidence="1">
    <location>
        <begin position="142"/>
        <end position="161"/>
    </location>
</feature>
<dbReference type="Gene3D" id="3.30.420.60">
    <property type="entry name" value="eRF1 domain 2"/>
    <property type="match status" value="1"/>
</dbReference>
<dbReference type="Pfam" id="PF18844">
    <property type="entry name" value="baeRF_family2"/>
    <property type="match status" value="1"/>
</dbReference>
<dbReference type="InterPro" id="IPR042226">
    <property type="entry name" value="eFR1_2_sf"/>
</dbReference>
<dbReference type="AlphaFoldDB" id="A0A840P4Y4"/>
<proteinExistence type="predicted"/>
<reference evidence="2 3" key="1">
    <citation type="submission" date="2020-08" db="EMBL/GenBank/DDBJ databases">
        <title>Genomic Encyclopedia of Type Strains, Phase IV (KMG-IV): sequencing the most valuable type-strain genomes for metagenomic binning, comparative biology and taxonomic classification.</title>
        <authorList>
            <person name="Goeker M."/>
        </authorList>
    </citation>
    <scope>NUCLEOTIDE SEQUENCE [LARGE SCALE GENOMIC DNA]</scope>
    <source>
        <strain evidence="2 3">DSM 45615</strain>
    </source>
</reference>
<dbReference type="SUPFAM" id="SSF55315">
    <property type="entry name" value="L30e-like"/>
    <property type="match status" value="1"/>
</dbReference>
<keyword evidence="3" id="KW-1185">Reference proteome</keyword>
<evidence type="ECO:0000313" key="2">
    <source>
        <dbReference type="EMBL" id="MBB5136364.1"/>
    </source>
</evidence>
<organism evidence="2 3">
    <name type="scientific">Thermocatellispora tengchongensis</name>
    <dbReference type="NCBI Taxonomy" id="1073253"/>
    <lineage>
        <taxon>Bacteria</taxon>
        <taxon>Bacillati</taxon>
        <taxon>Actinomycetota</taxon>
        <taxon>Actinomycetes</taxon>
        <taxon>Streptosporangiales</taxon>
        <taxon>Streptosporangiaceae</taxon>
        <taxon>Thermocatellispora</taxon>
    </lineage>
</organism>
<dbReference type="Proteomes" id="UP000578449">
    <property type="component" value="Unassembled WGS sequence"/>
</dbReference>
<name>A0A840P4Y4_9ACTN</name>
<sequence>MRLDAIRPLYEQGEGPFASVYLDTSRADESGAAEVELRWRRLREQLLDAGADAETLDAIGRLVTSPAEAAPGRAVFATGGRVVYDEPLPHPPRREIARWSPLPHVMPLLAQRGESVPHLRVLADHTGAEVVVVGAGAPRRTAVGSEDWPMQKTGQGGWSQKRYERGVEETWERNAIAVAETVDKEARRVGAELVVVAGEPASRALVCEHLDAYSADRVVMAEHGKRAQGAAREPFERDAEEAVDDWVAHRREELIEHYGEGPSATGLQETVRALRNGQVDTLLLADDPHADGVMWIGPEGGQLAVDRAELVEWGVPEPRRERADAALARAVATTDAELWFVARESLGTDVAALLRY</sequence>
<dbReference type="RefSeq" id="WP_185053261.1">
    <property type="nucleotide sequence ID" value="NZ_BAABIX010000011.1"/>
</dbReference>